<gene>
    <name evidence="2" type="ORF">GGQ91_002515</name>
</gene>
<protein>
    <recommendedName>
        <fullName evidence="4">Scaffolding protein</fullName>
    </recommendedName>
</protein>
<proteinExistence type="predicted"/>
<feature type="compositionally biased region" description="Low complexity" evidence="1">
    <location>
        <begin position="36"/>
        <end position="45"/>
    </location>
</feature>
<dbReference type="RefSeq" id="WP_182592060.1">
    <property type="nucleotide sequence ID" value="NZ_JACJIM010000003.1"/>
</dbReference>
<feature type="compositionally biased region" description="Polar residues" evidence="1">
    <location>
        <begin position="1"/>
        <end position="11"/>
    </location>
</feature>
<dbReference type="GeneID" id="96604214"/>
<sequence>MFDNDLATSEGDSIFTPEEQSAMDAYERGEDGSSSAAVAPAAPEGAPGGGEPAAPAAAVPEAAPGEVVDPETDAATPDENKGKFVRHGAFHQERERRKAVEKELHDLREKFARGDERLRVITEAMQARPAAAAQPETPPAPPSPDEDIFGYAKHLEKQIEELKNGFTQETTRQRQEREVGEVIRDYQTDLNRFASAEPTFADAFRHVMQSRTAEYAALGVPAEQIQQALQQDEFQVALEARKAGVSPAERIFQIAKARGFAPKAAEPAPAATPAETPAQKVERVAAGQAGPGKSLSAAGGAPAGEVTFEMLAAMSEKDFEAFATKNPDKLARLMGAEI</sequence>
<dbReference type="Proteomes" id="UP000565455">
    <property type="component" value="Unassembled WGS sequence"/>
</dbReference>
<evidence type="ECO:0000313" key="3">
    <source>
        <dbReference type="Proteomes" id="UP000565455"/>
    </source>
</evidence>
<comment type="caution">
    <text evidence="2">The sequence shown here is derived from an EMBL/GenBank/DDBJ whole genome shotgun (WGS) entry which is preliminary data.</text>
</comment>
<feature type="compositionally biased region" description="Low complexity" evidence="1">
    <location>
        <begin position="52"/>
        <end position="67"/>
    </location>
</feature>
<evidence type="ECO:0008006" key="4">
    <source>
        <dbReference type="Google" id="ProtNLM"/>
    </source>
</evidence>
<evidence type="ECO:0000256" key="1">
    <source>
        <dbReference type="SAM" id="MobiDB-lite"/>
    </source>
</evidence>
<reference evidence="2 3" key="1">
    <citation type="submission" date="2020-08" db="EMBL/GenBank/DDBJ databases">
        <title>Genomic Encyclopedia of Type Strains, Phase IV (KMG-IV): sequencing the most valuable type-strain genomes for metagenomic binning, comparative biology and taxonomic classification.</title>
        <authorList>
            <person name="Goeker M."/>
        </authorList>
    </citation>
    <scope>NUCLEOTIDE SEQUENCE [LARGE SCALE GENOMIC DNA]</scope>
    <source>
        <strain evidence="2 3">DSM 5686</strain>
    </source>
</reference>
<name>A0ABR6DAK5_9HYPH</name>
<dbReference type="EMBL" id="JACJIM010000003">
    <property type="protein sequence ID" value="MBA9063127.1"/>
    <property type="molecule type" value="Genomic_DNA"/>
</dbReference>
<keyword evidence="3" id="KW-1185">Reference proteome</keyword>
<feature type="region of interest" description="Disordered" evidence="1">
    <location>
        <begin position="1"/>
        <end position="97"/>
    </location>
</feature>
<evidence type="ECO:0000313" key="2">
    <source>
        <dbReference type="EMBL" id="MBA9063127.1"/>
    </source>
</evidence>
<accession>A0ABR6DAK5</accession>
<organism evidence="2 3">
    <name type="scientific">Methylobacterium fujisawaense</name>
    <dbReference type="NCBI Taxonomy" id="107400"/>
    <lineage>
        <taxon>Bacteria</taxon>
        <taxon>Pseudomonadati</taxon>
        <taxon>Pseudomonadota</taxon>
        <taxon>Alphaproteobacteria</taxon>
        <taxon>Hyphomicrobiales</taxon>
        <taxon>Methylobacteriaceae</taxon>
        <taxon>Methylobacterium</taxon>
    </lineage>
</organism>